<evidence type="ECO:0000256" key="1">
    <source>
        <dbReference type="ARBA" id="ARBA00022490"/>
    </source>
</evidence>
<feature type="active site" description="Proton acceptor" evidence="4">
    <location>
        <position position="43"/>
    </location>
</feature>
<comment type="caution">
    <text evidence="6">The sequence shown here is derived from an EMBL/GenBank/DDBJ whole genome shotgun (WGS) entry which is preliminary data.</text>
</comment>
<dbReference type="GO" id="GO:0033856">
    <property type="term" value="F:pyridoxine 5'-phosphate synthase activity"/>
    <property type="evidence" value="ECO:0007669"/>
    <property type="project" value="UniProtKB-EC"/>
</dbReference>
<evidence type="ECO:0000256" key="4">
    <source>
        <dbReference type="HAMAP-Rule" id="MF_00279"/>
    </source>
</evidence>
<keyword evidence="1 4" id="KW-0963">Cytoplasm</keyword>
<dbReference type="Proteomes" id="UP001589605">
    <property type="component" value="Unassembled WGS sequence"/>
</dbReference>
<comment type="function">
    <text evidence="4">Catalyzes the complicated ring closure reaction between the two acyclic compounds 1-deoxy-D-xylulose-5-phosphate (DXP) and 3-amino-2-oxopropyl phosphate (1-amino-acetone-3-phosphate or AAP) to form pyridoxine 5'-phosphate (PNP) and inorganic phosphate.</text>
</comment>
<keyword evidence="3 4" id="KW-0664">Pyridoxine biosynthesis</keyword>
<dbReference type="Pfam" id="PF03740">
    <property type="entry name" value="PdxJ"/>
    <property type="match status" value="1"/>
</dbReference>
<feature type="binding site" evidence="4">
    <location>
        <position position="191"/>
    </location>
    <ligand>
        <name>3-amino-2-oxopropyl phosphate</name>
        <dbReference type="ChEBI" id="CHEBI:57279"/>
    </ligand>
</feature>
<feature type="site" description="Transition state stabilizer" evidence="4">
    <location>
        <position position="151"/>
    </location>
</feature>
<organism evidence="6 7">
    <name type="scientific">Formosa undariae</name>
    <dbReference type="NCBI Taxonomy" id="1325436"/>
    <lineage>
        <taxon>Bacteria</taxon>
        <taxon>Pseudomonadati</taxon>
        <taxon>Bacteroidota</taxon>
        <taxon>Flavobacteriia</taxon>
        <taxon>Flavobacteriales</taxon>
        <taxon>Flavobacteriaceae</taxon>
        <taxon>Formosa</taxon>
    </lineage>
</organism>
<feature type="binding site" evidence="4">
    <location>
        <position position="100"/>
    </location>
    <ligand>
        <name>1-deoxy-D-xylulose 5-phosphate</name>
        <dbReference type="ChEBI" id="CHEBI:57792"/>
    </ligand>
</feature>
<dbReference type="NCBIfam" id="TIGR00559">
    <property type="entry name" value="pdxJ"/>
    <property type="match status" value="1"/>
</dbReference>
<dbReference type="NCBIfam" id="NF003626">
    <property type="entry name" value="PRK05265.1-4"/>
    <property type="match status" value="1"/>
</dbReference>
<dbReference type="Gene3D" id="3.20.20.70">
    <property type="entry name" value="Aldolase class I"/>
    <property type="match status" value="1"/>
</dbReference>
<dbReference type="InterPro" id="IPR036130">
    <property type="entry name" value="Pyridoxine-5'_phos_synth"/>
</dbReference>
<feature type="binding site" evidence="4">
    <location>
        <position position="18"/>
    </location>
    <ligand>
        <name>3-amino-2-oxopropyl phosphate</name>
        <dbReference type="ChEBI" id="CHEBI:57279"/>
    </ligand>
</feature>
<dbReference type="EC" id="2.6.99.2" evidence="4 5"/>
<comment type="subunit">
    <text evidence="4">Homooctamer; tetramer of dimers.</text>
</comment>
<evidence type="ECO:0000256" key="3">
    <source>
        <dbReference type="ARBA" id="ARBA00023096"/>
    </source>
</evidence>
<dbReference type="SUPFAM" id="SSF63892">
    <property type="entry name" value="Pyridoxine 5'-phosphate synthase"/>
    <property type="match status" value="1"/>
</dbReference>
<dbReference type="PANTHER" id="PTHR30456:SF0">
    <property type="entry name" value="PYRIDOXINE 5'-PHOSPHATE SYNTHASE"/>
    <property type="match status" value="1"/>
</dbReference>
<feature type="binding site" evidence="4">
    <location>
        <begin position="213"/>
        <end position="214"/>
    </location>
    <ligand>
        <name>3-amino-2-oxopropyl phosphate</name>
        <dbReference type="ChEBI" id="CHEBI:57279"/>
    </ligand>
</feature>
<evidence type="ECO:0000256" key="2">
    <source>
        <dbReference type="ARBA" id="ARBA00022679"/>
    </source>
</evidence>
<evidence type="ECO:0000256" key="5">
    <source>
        <dbReference type="NCBIfam" id="TIGR00559"/>
    </source>
</evidence>
<dbReference type="PANTHER" id="PTHR30456">
    <property type="entry name" value="PYRIDOXINE 5'-PHOSPHATE SYNTHASE"/>
    <property type="match status" value="1"/>
</dbReference>
<comment type="similarity">
    <text evidence="4">Belongs to the PNP synthase family.</text>
</comment>
<feature type="binding site" evidence="4">
    <location>
        <position position="50"/>
    </location>
    <ligand>
        <name>1-deoxy-D-xylulose 5-phosphate</name>
        <dbReference type="ChEBI" id="CHEBI:57792"/>
    </ligand>
</feature>
<comment type="caution">
    <text evidence="4">Lacks conserved residue(s) required for the propagation of feature annotation.</text>
</comment>
<gene>
    <name evidence="4" type="primary">pdxJ</name>
    <name evidence="6" type="ORF">ACFFVB_09665</name>
</gene>
<dbReference type="InterPro" id="IPR004569">
    <property type="entry name" value="PyrdxlP_synth_PdxJ"/>
</dbReference>
<keyword evidence="7" id="KW-1185">Reference proteome</keyword>
<dbReference type="CDD" id="cd00003">
    <property type="entry name" value="PNPsynthase"/>
    <property type="match status" value="1"/>
</dbReference>
<dbReference type="InterPro" id="IPR013785">
    <property type="entry name" value="Aldolase_TIM"/>
</dbReference>
<feature type="active site" description="Proton acceptor" evidence="4">
    <location>
        <position position="70"/>
    </location>
</feature>
<comment type="subcellular location">
    <subcellularLocation>
        <location evidence="4">Cytoplasm</location>
    </subcellularLocation>
</comment>
<name>A0ABV5F1T6_9FLAO</name>
<dbReference type="HAMAP" id="MF_00279">
    <property type="entry name" value="PdxJ"/>
    <property type="match status" value="1"/>
</dbReference>
<keyword evidence="2 4" id="KW-0808">Transferase</keyword>
<accession>A0ABV5F1T6</accession>
<comment type="pathway">
    <text evidence="4">Cofactor biosynthesis; pyridoxine 5'-phosphate biosynthesis; pyridoxine 5'-phosphate from D-erythrose 4-phosphate: step 5/5.</text>
</comment>
<sequence length="237" mass="26595">MTKLSVNINKIATLRNSRGGDLPNVVQFAKDVQRFGAEGVTIHPRPDERHIRYQDAFDLKSEVYTEYNIEGNPIKKFMDMVLEIKPTQVTLVPDGDDAITSNAGWDTIRHKDFLSDIIKECKRNNIRTSIFVDPDLKQIEGAKETGTDRIELYTEAFAHQFGLGNSDSILPYTECAVLAERLGLGINAGHDLSLDNIKFFKDNIPGLLEVSIGHALISESLYLGIENVVNMYLNKLK</sequence>
<dbReference type="RefSeq" id="WP_382382517.1">
    <property type="nucleotide sequence ID" value="NZ_JBHMEZ010000011.1"/>
</dbReference>
<comment type="catalytic activity">
    <reaction evidence="4">
        <text>3-amino-2-oxopropyl phosphate + 1-deoxy-D-xylulose 5-phosphate = pyridoxine 5'-phosphate + phosphate + 2 H2O + H(+)</text>
        <dbReference type="Rhea" id="RHEA:15265"/>
        <dbReference type="ChEBI" id="CHEBI:15377"/>
        <dbReference type="ChEBI" id="CHEBI:15378"/>
        <dbReference type="ChEBI" id="CHEBI:43474"/>
        <dbReference type="ChEBI" id="CHEBI:57279"/>
        <dbReference type="ChEBI" id="CHEBI:57792"/>
        <dbReference type="ChEBI" id="CHEBI:58589"/>
        <dbReference type="EC" id="2.6.99.2"/>
    </reaction>
</comment>
<reference evidence="6 7" key="1">
    <citation type="submission" date="2024-09" db="EMBL/GenBank/DDBJ databases">
        <authorList>
            <person name="Sun Q."/>
            <person name="Mori K."/>
        </authorList>
    </citation>
    <scope>NUCLEOTIDE SEQUENCE [LARGE SCALE GENOMIC DNA]</scope>
    <source>
        <strain evidence="6 7">CECT 8286</strain>
    </source>
</reference>
<protein>
    <recommendedName>
        <fullName evidence="4 5">Pyridoxine 5'-phosphate synthase</fullName>
        <shortName evidence="4">PNP synthase</shortName>
        <ecNumber evidence="4 5">2.6.99.2</ecNumber>
    </recommendedName>
</protein>
<evidence type="ECO:0000313" key="7">
    <source>
        <dbReference type="Proteomes" id="UP001589605"/>
    </source>
</evidence>
<proteinExistence type="inferred from homology"/>
<feature type="binding site" evidence="4">
    <location>
        <position position="45"/>
    </location>
    <ligand>
        <name>1-deoxy-D-xylulose 5-phosphate</name>
        <dbReference type="ChEBI" id="CHEBI:57792"/>
    </ligand>
</feature>
<feature type="active site" description="Proton donor" evidence="4">
    <location>
        <position position="190"/>
    </location>
</feature>
<dbReference type="EMBL" id="JBHMEZ010000011">
    <property type="protein sequence ID" value="MFB9053344.1"/>
    <property type="molecule type" value="Genomic_DNA"/>
</dbReference>
<feature type="binding site" evidence="4">
    <location>
        <position position="7"/>
    </location>
    <ligand>
        <name>3-amino-2-oxopropyl phosphate</name>
        <dbReference type="ChEBI" id="CHEBI:57279"/>
    </ligand>
</feature>
<evidence type="ECO:0000313" key="6">
    <source>
        <dbReference type="EMBL" id="MFB9053344.1"/>
    </source>
</evidence>